<keyword evidence="3" id="KW-1185">Reference proteome</keyword>
<feature type="chain" id="PRO_5040286739" evidence="1">
    <location>
        <begin position="19"/>
        <end position="118"/>
    </location>
</feature>
<dbReference type="Proteomes" id="UP000765509">
    <property type="component" value="Unassembled WGS sequence"/>
</dbReference>
<reference evidence="2" key="1">
    <citation type="submission" date="2021-03" db="EMBL/GenBank/DDBJ databases">
        <title>Draft genome sequence of rust myrtle Austropuccinia psidii MF-1, a brazilian biotype.</title>
        <authorList>
            <person name="Quecine M.C."/>
            <person name="Pachon D.M.R."/>
            <person name="Bonatelli M.L."/>
            <person name="Correr F.H."/>
            <person name="Franceschini L.M."/>
            <person name="Leite T.F."/>
            <person name="Margarido G.R.A."/>
            <person name="Almeida C.A."/>
            <person name="Ferrarezi J.A."/>
            <person name="Labate C.A."/>
        </authorList>
    </citation>
    <scope>NUCLEOTIDE SEQUENCE</scope>
    <source>
        <strain evidence="2">MF-1</strain>
    </source>
</reference>
<evidence type="ECO:0000256" key="1">
    <source>
        <dbReference type="SAM" id="SignalP"/>
    </source>
</evidence>
<feature type="signal peptide" evidence="1">
    <location>
        <begin position="1"/>
        <end position="18"/>
    </location>
</feature>
<gene>
    <name evidence="2" type="ORF">O181_032209</name>
</gene>
<name>A0A9Q3CWC9_9BASI</name>
<accession>A0A9Q3CWC9</accession>
<keyword evidence="1" id="KW-0732">Signal</keyword>
<sequence length="118" mass="12735">MPPTLLTILTLAVPSQHASNAAYYPYACSSLPTCLQCPLTLAQSSRWLMILMFLQPPQDETTTPPPISALTTALSSPLLSILTLPRCPQDVPPTPPLTPLMPNPLSTAYHPYAQVLDP</sequence>
<dbReference type="AlphaFoldDB" id="A0A9Q3CWC9"/>
<organism evidence="2 3">
    <name type="scientific">Austropuccinia psidii MF-1</name>
    <dbReference type="NCBI Taxonomy" id="1389203"/>
    <lineage>
        <taxon>Eukaryota</taxon>
        <taxon>Fungi</taxon>
        <taxon>Dikarya</taxon>
        <taxon>Basidiomycota</taxon>
        <taxon>Pucciniomycotina</taxon>
        <taxon>Pucciniomycetes</taxon>
        <taxon>Pucciniales</taxon>
        <taxon>Sphaerophragmiaceae</taxon>
        <taxon>Austropuccinia</taxon>
    </lineage>
</organism>
<proteinExistence type="predicted"/>
<evidence type="ECO:0000313" key="2">
    <source>
        <dbReference type="EMBL" id="MBW0492494.1"/>
    </source>
</evidence>
<dbReference type="EMBL" id="AVOT02011610">
    <property type="protein sequence ID" value="MBW0492494.1"/>
    <property type="molecule type" value="Genomic_DNA"/>
</dbReference>
<evidence type="ECO:0000313" key="3">
    <source>
        <dbReference type="Proteomes" id="UP000765509"/>
    </source>
</evidence>
<comment type="caution">
    <text evidence="2">The sequence shown here is derived from an EMBL/GenBank/DDBJ whole genome shotgun (WGS) entry which is preliminary data.</text>
</comment>
<protein>
    <submittedName>
        <fullName evidence="2">Uncharacterized protein</fullName>
    </submittedName>
</protein>